<feature type="region of interest" description="Disordered" evidence="1">
    <location>
        <begin position="324"/>
        <end position="343"/>
    </location>
</feature>
<reference evidence="2 3" key="1">
    <citation type="submission" date="2022-12" db="EMBL/GenBank/DDBJ databases">
        <title>Genomic features and morphological characterization of a novel Knufia sp. strain isolated from spacecraft assembly facility.</title>
        <authorList>
            <person name="Teixeira M."/>
            <person name="Chander A.M."/>
            <person name="Stajich J.E."/>
            <person name="Venkateswaran K."/>
        </authorList>
    </citation>
    <scope>NUCLEOTIDE SEQUENCE [LARGE SCALE GENOMIC DNA]</scope>
    <source>
        <strain evidence="2 3">FJI-L2-BK-P2</strain>
    </source>
</reference>
<feature type="region of interest" description="Disordered" evidence="1">
    <location>
        <begin position="138"/>
        <end position="167"/>
    </location>
</feature>
<feature type="region of interest" description="Disordered" evidence="1">
    <location>
        <begin position="60"/>
        <end position="82"/>
    </location>
</feature>
<evidence type="ECO:0000313" key="3">
    <source>
        <dbReference type="Proteomes" id="UP001316803"/>
    </source>
</evidence>
<evidence type="ECO:0000313" key="2">
    <source>
        <dbReference type="EMBL" id="KAK5956441.1"/>
    </source>
</evidence>
<gene>
    <name evidence="2" type="ORF">OHC33_003018</name>
</gene>
<protein>
    <submittedName>
        <fullName evidence="2">Uncharacterized protein</fullName>
    </submittedName>
</protein>
<sequence length="356" mass="38103">MRRGLELVAVRSGGKSDVPEEKVDELFIGTLPPDLEPVHRSRDPAMPPEAAAEFRCLPTASRGSPSASYAKRDHTTPNRGALTTYPPVFGGCQASSDDFHGLLIGVLLHAVTNLTSIVTASILQQTDLLAMLYHMKRKTCSPPQPDRQPADTARHKRFTPDEPGNATARSLASVNQRQAAHVGPPVVRWRHDPGTGPGQAGGPIVCGAPPPSPSSTMSEEIRAENEDDAETTLDGLSQLETNGESPHVCSPGRQHDSLVLNMGRGATLPVTPISASGEHVRSLLTPPAEKSPQDQMRQHFVAVLQKKLAVRNDPGQQTATLVHPETMSRQAADAASTRGTGRWRASPAWGAKIRSM</sequence>
<dbReference type="Proteomes" id="UP001316803">
    <property type="component" value="Unassembled WGS sequence"/>
</dbReference>
<evidence type="ECO:0000256" key="1">
    <source>
        <dbReference type="SAM" id="MobiDB-lite"/>
    </source>
</evidence>
<accession>A0AAN8FDN2</accession>
<dbReference type="AlphaFoldDB" id="A0AAN8FDN2"/>
<organism evidence="2 3">
    <name type="scientific">Knufia fluminis</name>
    <dbReference type="NCBI Taxonomy" id="191047"/>
    <lineage>
        <taxon>Eukaryota</taxon>
        <taxon>Fungi</taxon>
        <taxon>Dikarya</taxon>
        <taxon>Ascomycota</taxon>
        <taxon>Pezizomycotina</taxon>
        <taxon>Eurotiomycetes</taxon>
        <taxon>Chaetothyriomycetidae</taxon>
        <taxon>Chaetothyriales</taxon>
        <taxon>Trichomeriaceae</taxon>
        <taxon>Knufia</taxon>
    </lineage>
</organism>
<comment type="caution">
    <text evidence="2">The sequence shown here is derived from an EMBL/GenBank/DDBJ whole genome shotgun (WGS) entry which is preliminary data.</text>
</comment>
<proteinExistence type="predicted"/>
<name>A0AAN8FDN2_9EURO</name>
<dbReference type="EMBL" id="JAKLMC020000005">
    <property type="protein sequence ID" value="KAK5956441.1"/>
    <property type="molecule type" value="Genomic_DNA"/>
</dbReference>
<feature type="region of interest" description="Disordered" evidence="1">
    <location>
        <begin position="194"/>
        <end position="218"/>
    </location>
</feature>
<keyword evidence="3" id="KW-1185">Reference proteome</keyword>